<gene>
    <name evidence="6" type="ORF">WNY59_01680</name>
</gene>
<dbReference type="InterPro" id="IPR037171">
    <property type="entry name" value="NagB/RpiA_transferase-like"/>
</dbReference>
<dbReference type="InterPro" id="IPR007324">
    <property type="entry name" value="Sugar-bd_dom_put"/>
</dbReference>
<evidence type="ECO:0000256" key="4">
    <source>
        <dbReference type="ARBA" id="ARBA00023163"/>
    </source>
</evidence>
<keyword evidence="2" id="KW-0805">Transcription regulation</keyword>
<accession>A0ABU9T2E8</accession>
<reference evidence="6 7" key="1">
    <citation type="submission" date="2024-03" db="EMBL/GenBank/DDBJ databases">
        <title>Community enrichment and isolation of bacterial strains for fucoidan degradation.</title>
        <authorList>
            <person name="Sichert A."/>
        </authorList>
    </citation>
    <scope>NUCLEOTIDE SEQUENCE [LARGE SCALE GENOMIC DNA]</scope>
    <source>
        <strain evidence="6 7">AS62</strain>
    </source>
</reference>
<dbReference type="RefSeq" id="WP_018689516.1">
    <property type="nucleotide sequence ID" value="NZ_JBBMQO010000001.1"/>
</dbReference>
<proteinExistence type="inferred from homology"/>
<evidence type="ECO:0000313" key="6">
    <source>
        <dbReference type="EMBL" id="MEM5500293.1"/>
    </source>
</evidence>
<dbReference type="Pfam" id="PF04198">
    <property type="entry name" value="Sugar-bind"/>
    <property type="match status" value="1"/>
</dbReference>
<evidence type="ECO:0000313" key="7">
    <source>
        <dbReference type="Proteomes" id="UP001477870"/>
    </source>
</evidence>
<dbReference type="PANTHER" id="PTHR34294">
    <property type="entry name" value="TRANSCRIPTIONAL REGULATOR-RELATED"/>
    <property type="match status" value="1"/>
</dbReference>
<dbReference type="InterPro" id="IPR036388">
    <property type="entry name" value="WH-like_DNA-bd_sf"/>
</dbReference>
<organism evidence="6 7">
    <name type="scientific">Ahrensia kielensis</name>
    <dbReference type="NCBI Taxonomy" id="76980"/>
    <lineage>
        <taxon>Bacteria</taxon>
        <taxon>Pseudomonadati</taxon>
        <taxon>Pseudomonadota</taxon>
        <taxon>Alphaproteobacteria</taxon>
        <taxon>Hyphomicrobiales</taxon>
        <taxon>Ahrensiaceae</taxon>
        <taxon>Ahrensia</taxon>
    </lineage>
</organism>
<dbReference type="Proteomes" id="UP001477870">
    <property type="component" value="Unassembled WGS sequence"/>
</dbReference>
<comment type="caution">
    <text evidence="6">The sequence shown here is derived from an EMBL/GenBank/DDBJ whole genome shotgun (WGS) entry which is preliminary data.</text>
</comment>
<evidence type="ECO:0000259" key="5">
    <source>
        <dbReference type="Pfam" id="PF04198"/>
    </source>
</evidence>
<keyword evidence="3" id="KW-0238">DNA-binding</keyword>
<dbReference type="Gene3D" id="1.10.10.10">
    <property type="entry name" value="Winged helix-like DNA-binding domain superfamily/Winged helix DNA-binding domain"/>
    <property type="match status" value="1"/>
</dbReference>
<evidence type="ECO:0000256" key="3">
    <source>
        <dbReference type="ARBA" id="ARBA00023125"/>
    </source>
</evidence>
<feature type="domain" description="Sugar-binding" evidence="5">
    <location>
        <begin position="72"/>
        <end position="324"/>
    </location>
</feature>
<keyword evidence="7" id="KW-1185">Reference proteome</keyword>
<sequence length="327" mass="35159">MRPRNPYNSRLPMDQNREHLMVQVAKLYYDLEKTQAEIAKELGLTRWQISKLLSEAKAEGVVKIEIIPRSNRKTSLEVTLQKRFGLSDAIVVPMGNITDLSLMTDAVASAAANYIVNLSPKSPLIGVSWGRTMSAVARALPSGWNPGTNIVLVNGATALQQTSARTSAVAEEFAQSAGGTATLLPVPAIVGRRSTRVALEKDPIVERVLELAKKASVICFGMGGLSEDSVLLSSGYLEPDDTKRLKEAGAVGDILGRFVDENGEIVDTELDDRTVGLRLDQLRKKERAIGVVSGAEKHGIALAALRAGYVSVLVTDEATAEILMEAP</sequence>
<dbReference type="SUPFAM" id="SSF100950">
    <property type="entry name" value="NagB/RpiA/CoA transferase-like"/>
    <property type="match status" value="1"/>
</dbReference>
<name>A0ABU9T2E8_9HYPH</name>
<dbReference type="Gene3D" id="3.40.50.1360">
    <property type="match status" value="1"/>
</dbReference>
<dbReference type="PANTHER" id="PTHR34294:SF1">
    <property type="entry name" value="TRANSCRIPTIONAL REGULATOR LSRR"/>
    <property type="match status" value="1"/>
</dbReference>
<protein>
    <submittedName>
        <fullName evidence="6">Sugar-binding transcriptional regulator</fullName>
    </submittedName>
</protein>
<evidence type="ECO:0000256" key="1">
    <source>
        <dbReference type="ARBA" id="ARBA00010466"/>
    </source>
</evidence>
<evidence type="ECO:0000256" key="2">
    <source>
        <dbReference type="ARBA" id="ARBA00023015"/>
    </source>
</evidence>
<comment type="similarity">
    <text evidence="1">Belongs to the SorC transcriptional regulatory family.</text>
</comment>
<dbReference type="EMBL" id="JBBMQO010000001">
    <property type="protein sequence ID" value="MEM5500293.1"/>
    <property type="molecule type" value="Genomic_DNA"/>
</dbReference>
<dbReference type="InterPro" id="IPR051054">
    <property type="entry name" value="SorC_transcr_regulators"/>
</dbReference>
<keyword evidence="4" id="KW-0804">Transcription</keyword>